<dbReference type="Proteomes" id="UP000249547">
    <property type="component" value="Unassembled WGS sequence"/>
</dbReference>
<sequence>MSISYVSNIVKHFRAAQNKERATAQAAYMRDQFTFIGITSPERKQMLQAFRKEHGLPGIEELHHVVKALWELPERDFQYIAMEILDRYRKHYRVNDLALFEYCITEKSWWDTVDLLATHCVGDYFLRFPQHKETITQSYMDSGNMWLQRTAILFQLNYKDKTDEDLLFEYILALASSKEFFIQKAIGWALRQYAKLKPNVVKHFVEHHTLAPLSKREALKHF</sequence>
<dbReference type="PANTHER" id="PTHR34070:SF1">
    <property type="entry name" value="DNA ALKYLATION REPAIR PROTEIN"/>
    <property type="match status" value="1"/>
</dbReference>
<dbReference type="Gene3D" id="1.20.1660.10">
    <property type="entry name" value="Hypothetical protein (EF3068)"/>
    <property type="match status" value="1"/>
</dbReference>
<dbReference type="PANTHER" id="PTHR34070">
    <property type="entry name" value="ARMADILLO-TYPE FOLD"/>
    <property type="match status" value="1"/>
</dbReference>
<evidence type="ECO:0000313" key="2">
    <source>
        <dbReference type="Proteomes" id="UP000249547"/>
    </source>
</evidence>
<dbReference type="EMBL" id="QLLL01000007">
    <property type="protein sequence ID" value="RAJ01718.1"/>
    <property type="molecule type" value="Genomic_DNA"/>
</dbReference>
<accession>A0A327QD09</accession>
<dbReference type="InterPro" id="IPR016024">
    <property type="entry name" value="ARM-type_fold"/>
</dbReference>
<dbReference type="CDD" id="cd07064">
    <property type="entry name" value="AlkD_like_1"/>
    <property type="match status" value="1"/>
</dbReference>
<name>A0A327QD09_9BACT</name>
<comment type="caution">
    <text evidence="1">The sequence shown here is derived from an EMBL/GenBank/DDBJ whole genome shotgun (WGS) entry which is preliminary data.</text>
</comment>
<dbReference type="AlphaFoldDB" id="A0A327QD09"/>
<keyword evidence="2" id="KW-1185">Reference proteome</keyword>
<dbReference type="OrthoDB" id="9775346at2"/>
<dbReference type="RefSeq" id="WP_111599348.1">
    <property type="nucleotide sequence ID" value="NZ_QLLL01000007.1"/>
</dbReference>
<protein>
    <submittedName>
        <fullName evidence="1">3-methyladenine DNA glycosylase AlkD</fullName>
    </submittedName>
</protein>
<dbReference type="SUPFAM" id="SSF48371">
    <property type="entry name" value="ARM repeat"/>
    <property type="match status" value="1"/>
</dbReference>
<gene>
    <name evidence="1" type="ORF">LX64_03936</name>
</gene>
<evidence type="ECO:0000313" key="1">
    <source>
        <dbReference type="EMBL" id="RAJ01718.1"/>
    </source>
</evidence>
<proteinExistence type="predicted"/>
<dbReference type="Pfam" id="PF08713">
    <property type="entry name" value="DNA_alkylation"/>
    <property type="match status" value="1"/>
</dbReference>
<dbReference type="Gene3D" id="1.25.40.290">
    <property type="entry name" value="ARM repeat domains"/>
    <property type="match status" value="1"/>
</dbReference>
<reference evidence="1 2" key="1">
    <citation type="submission" date="2018-06" db="EMBL/GenBank/DDBJ databases">
        <title>Genomic Encyclopedia of Archaeal and Bacterial Type Strains, Phase II (KMG-II): from individual species to whole genera.</title>
        <authorList>
            <person name="Goeker M."/>
        </authorList>
    </citation>
    <scope>NUCLEOTIDE SEQUENCE [LARGE SCALE GENOMIC DNA]</scope>
    <source>
        <strain evidence="1 2">DSM 23857</strain>
    </source>
</reference>
<organism evidence="1 2">
    <name type="scientific">Chitinophaga skermanii</name>
    <dbReference type="NCBI Taxonomy" id="331697"/>
    <lineage>
        <taxon>Bacteria</taxon>
        <taxon>Pseudomonadati</taxon>
        <taxon>Bacteroidota</taxon>
        <taxon>Chitinophagia</taxon>
        <taxon>Chitinophagales</taxon>
        <taxon>Chitinophagaceae</taxon>
        <taxon>Chitinophaga</taxon>
    </lineage>
</organism>
<dbReference type="InterPro" id="IPR014825">
    <property type="entry name" value="DNA_alkylation"/>
</dbReference>